<gene>
    <name evidence="2" type="ORF">GCM10011503_29470</name>
</gene>
<dbReference type="RefSeq" id="WP_084393291.1">
    <property type="nucleotide sequence ID" value="NZ_BMKF01000002.1"/>
</dbReference>
<dbReference type="EMBL" id="BMKF01000002">
    <property type="protein sequence ID" value="GGB78730.1"/>
    <property type="molecule type" value="Genomic_DNA"/>
</dbReference>
<comment type="caution">
    <text evidence="2">The sequence shown here is derived from an EMBL/GenBank/DDBJ whole genome shotgun (WGS) entry which is preliminary data.</text>
</comment>
<keyword evidence="1" id="KW-1133">Transmembrane helix</keyword>
<keyword evidence="3" id="KW-1185">Reference proteome</keyword>
<feature type="transmembrane region" description="Helical" evidence="1">
    <location>
        <begin position="15"/>
        <end position="35"/>
    </location>
</feature>
<protein>
    <submittedName>
        <fullName evidence="2">Uncharacterized protein</fullName>
    </submittedName>
</protein>
<dbReference type="Proteomes" id="UP000628854">
    <property type="component" value="Unassembled WGS sequence"/>
</dbReference>
<proteinExistence type="predicted"/>
<accession>A0ABQ1JWD3</accession>
<evidence type="ECO:0000256" key="1">
    <source>
        <dbReference type="SAM" id="Phobius"/>
    </source>
</evidence>
<organism evidence="2 3">
    <name type="scientific">Henriciella pelagia</name>
    <dbReference type="NCBI Taxonomy" id="1977912"/>
    <lineage>
        <taxon>Bacteria</taxon>
        <taxon>Pseudomonadati</taxon>
        <taxon>Pseudomonadota</taxon>
        <taxon>Alphaproteobacteria</taxon>
        <taxon>Hyphomonadales</taxon>
        <taxon>Hyphomonadaceae</taxon>
        <taxon>Henriciella</taxon>
    </lineage>
</organism>
<evidence type="ECO:0000313" key="3">
    <source>
        <dbReference type="Proteomes" id="UP000628854"/>
    </source>
</evidence>
<keyword evidence="1" id="KW-0812">Transmembrane</keyword>
<name>A0ABQ1JWD3_9PROT</name>
<reference evidence="3" key="1">
    <citation type="journal article" date="2019" name="Int. J. Syst. Evol. Microbiol.">
        <title>The Global Catalogue of Microorganisms (GCM) 10K type strain sequencing project: providing services to taxonomists for standard genome sequencing and annotation.</title>
        <authorList>
            <consortium name="The Broad Institute Genomics Platform"/>
            <consortium name="The Broad Institute Genome Sequencing Center for Infectious Disease"/>
            <person name="Wu L."/>
            <person name="Ma J."/>
        </authorList>
    </citation>
    <scope>NUCLEOTIDE SEQUENCE [LARGE SCALE GENOMIC DNA]</scope>
    <source>
        <strain evidence="3">CGMCC 1.15928</strain>
    </source>
</reference>
<evidence type="ECO:0000313" key="2">
    <source>
        <dbReference type="EMBL" id="GGB78730.1"/>
    </source>
</evidence>
<sequence length="243" mass="27608">MILRRLTTALRKQDWFTVVIETLIVVFGVFIALQVNNWNAGRLERVDTQNVLERLERDFELQLSLTNRSIGQQVLLLEATSRLITSIHTGEFDEQTLFEDVAFVDTISTLPGPSAAFQELVATGRLHLIRNEDLRDKLYEYDSSIMFGREIFGGSFTAPVDELARVLFRAKKLVASGIPSETFSQVGAVESVDRAVILEDPEVLAALQNAYLIQDNYHLILVRCRNQIEAILELLRQERERAS</sequence>
<keyword evidence="1" id="KW-0472">Membrane</keyword>